<evidence type="ECO:0000313" key="3">
    <source>
        <dbReference type="Proteomes" id="UP000521227"/>
    </source>
</evidence>
<dbReference type="EMBL" id="JACHIJ010000005">
    <property type="protein sequence ID" value="MBB5053602.1"/>
    <property type="molecule type" value="Genomic_DNA"/>
</dbReference>
<gene>
    <name evidence="2" type="ORF">HNQ36_003602</name>
</gene>
<feature type="domain" description="Thoeris protein ThsB TIR-like" evidence="1">
    <location>
        <begin position="6"/>
        <end position="99"/>
    </location>
</feature>
<reference evidence="2 3" key="1">
    <citation type="submission" date="2020-08" db="EMBL/GenBank/DDBJ databases">
        <title>Genomic Encyclopedia of Type Strains, Phase IV (KMG-IV): sequencing the most valuable type-strain genomes for metagenomic binning, comparative biology and taxonomic classification.</title>
        <authorList>
            <person name="Goeker M."/>
        </authorList>
    </citation>
    <scope>NUCLEOTIDE SEQUENCE [LARGE SCALE GENOMIC DNA]</scope>
    <source>
        <strain evidence="2 3">DSM 17498</strain>
    </source>
</reference>
<organism evidence="2 3">
    <name type="scientific">Afipia massiliensis</name>
    <dbReference type="NCBI Taxonomy" id="211460"/>
    <lineage>
        <taxon>Bacteria</taxon>
        <taxon>Pseudomonadati</taxon>
        <taxon>Pseudomonadota</taxon>
        <taxon>Alphaproteobacteria</taxon>
        <taxon>Hyphomicrobiales</taxon>
        <taxon>Nitrobacteraceae</taxon>
        <taxon>Afipia</taxon>
    </lineage>
</organism>
<comment type="caution">
    <text evidence="2">The sequence shown here is derived from an EMBL/GenBank/DDBJ whole genome shotgun (WGS) entry which is preliminary data.</text>
</comment>
<dbReference type="InterPro" id="IPR015032">
    <property type="entry name" value="ThsB__TIR-like_domain"/>
</dbReference>
<dbReference type="RefSeq" id="WP_024577356.1">
    <property type="nucleotide sequence ID" value="NZ_JACHIJ010000005.1"/>
</dbReference>
<evidence type="ECO:0000313" key="2">
    <source>
        <dbReference type="EMBL" id="MBB5053602.1"/>
    </source>
</evidence>
<dbReference type="InterPro" id="IPR036490">
    <property type="entry name" value="ThsB_TIR-like_sf"/>
</dbReference>
<accession>A0A840N3W8</accession>
<dbReference type="SUPFAM" id="SSF52206">
    <property type="entry name" value="Hypothetical protein MTH538"/>
    <property type="match status" value="1"/>
</dbReference>
<protein>
    <recommendedName>
        <fullName evidence="1">Thoeris protein ThsB TIR-like domain-containing protein</fullName>
    </recommendedName>
</protein>
<dbReference type="Gene3D" id="3.40.50.9200">
    <property type="entry name" value="Hypothetical protein MTH538"/>
    <property type="match status" value="1"/>
</dbReference>
<dbReference type="AlphaFoldDB" id="A0A840N3W8"/>
<dbReference type="Proteomes" id="UP000521227">
    <property type="component" value="Unassembled WGS sequence"/>
</dbReference>
<name>A0A840N3W8_9BRAD</name>
<evidence type="ECO:0000259" key="1">
    <source>
        <dbReference type="Pfam" id="PF08937"/>
    </source>
</evidence>
<dbReference type="Pfam" id="PF08937">
    <property type="entry name" value="ThsB_TIR"/>
    <property type="match status" value="1"/>
</dbReference>
<sequence>MARNAFFSFHFDQDHWRASQVRNMGVLEGNSELSDNDWETVKRGGDASIQRWIDGQLVGRSCVIVLVGAQTAMRQWVMYEIRKGWELGKGIVGIRIHGLLNRQSQTSAAGPDPFSYITIPGGRPMSSVTSLWNPAGGDSKAIYANIRDNIDGLVATAITARANYRD</sequence>
<proteinExistence type="predicted"/>